<name>A0A1E8GPN4_9LACT</name>
<keyword evidence="7 12" id="KW-0255">Endonuclease</keyword>
<comment type="subcellular location">
    <subcellularLocation>
        <location evidence="2 12">Cytoplasm</location>
    </subcellularLocation>
</comment>
<dbReference type="Gene3D" id="3.60.15.10">
    <property type="entry name" value="Ribonuclease Z/Hydroxyacylglutathione hydrolase-like"/>
    <property type="match status" value="1"/>
</dbReference>
<dbReference type="CDD" id="cd07714">
    <property type="entry name" value="RNaseJ_MBL-fold"/>
    <property type="match status" value="1"/>
</dbReference>
<evidence type="ECO:0000256" key="4">
    <source>
        <dbReference type="ARBA" id="ARBA00022552"/>
    </source>
</evidence>
<evidence type="ECO:0000256" key="2">
    <source>
        <dbReference type="ARBA" id="ARBA00004496"/>
    </source>
</evidence>
<dbReference type="GO" id="GO:0004521">
    <property type="term" value="F:RNA endonuclease activity"/>
    <property type="evidence" value="ECO:0007669"/>
    <property type="project" value="UniProtKB-UniRule"/>
</dbReference>
<dbReference type="GO" id="GO:0003723">
    <property type="term" value="F:RNA binding"/>
    <property type="evidence" value="ECO:0007669"/>
    <property type="project" value="UniProtKB-UniRule"/>
</dbReference>
<proteinExistence type="inferred from homology"/>
<evidence type="ECO:0000256" key="12">
    <source>
        <dbReference type="HAMAP-Rule" id="MF_01491"/>
    </source>
</evidence>
<dbReference type="Proteomes" id="UP000178622">
    <property type="component" value="Unassembled WGS sequence"/>
</dbReference>
<evidence type="ECO:0000256" key="1">
    <source>
        <dbReference type="ARBA" id="ARBA00001947"/>
    </source>
</evidence>
<dbReference type="InterPro" id="IPR004613">
    <property type="entry name" value="RNase_J"/>
</dbReference>
<keyword evidence="11 12" id="KW-0694">RNA-binding</keyword>
<dbReference type="InterPro" id="IPR042173">
    <property type="entry name" value="RNase_J_2"/>
</dbReference>
<feature type="region of interest" description="Disordered" evidence="13">
    <location>
        <begin position="555"/>
        <end position="575"/>
    </location>
</feature>
<evidence type="ECO:0000256" key="11">
    <source>
        <dbReference type="ARBA" id="ARBA00022884"/>
    </source>
</evidence>
<keyword evidence="3 12" id="KW-0963">Cytoplasm</keyword>
<keyword evidence="4 12" id="KW-0698">rRNA processing</keyword>
<evidence type="ECO:0000256" key="10">
    <source>
        <dbReference type="ARBA" id="ARBA00022839"/>
    </source>
</evidence>
<gene>
    <name evidence="12" type="primary">rnj</name>
    <name evidence="15" type="ORF">BG261_02405</name>
</gene>
<dbReference type="InterPro" id="IPR001279">
    <property type="entry name" value="Metallo-B-lactamas"/>
</dbReference>
<dbReference type="PANTHER" id="PTHR43694:SF4">
    <property type="entry name" value="RIBONUCLEASE J 2"/>
    <property type="match status" value="1"/>
</dbReference>
<keyword evidence="5 12" id="KW-0540">Nuclease</keyword>
<dbReference type="Pfam" id="PF07521">
    <property type="entry name" value="RMMBL"/>
    <property type="match status" value="1"/>
</dbReference>
<keyword evidence="10 12" id="KW-0269">Exonuclease</keyword>
<evidence type="ECO:0000256" key="5">
    <source>
        <dbReference type="ARBA" id="ARBA00022722"/>
    </source>
</evidence>
<dbReference type="PANTHER" id="PTHR43694">
    <property type="entry name" value="RIBONUCLEASE J"/>
    <property type="match status" value="1"/>
</dbReference>
<feature type="domain" description="Metallo-beta-lactamase" evidence="14">
    <location>
        <begin position="16"/>
        <end position="219"/>
    </location>
</feature>
<evidence type="ECO:0000256" key="9">
    <source>
        <dbReference type="ARBA" id="ARBA00022833"/>
    </source>
</evidence>
<dbReference type="SUPFAM" id="SSF56281">
    <property type="entry name" value="Metallo-hydrolase/oxidoreductase"/>
    <property type="match status" value="1"/>
</dbReference>
<dbReference type="Pfam" id="PF22505">
    <property type="entry name" value="RNase_J_b_CASP"/>
    <property type="match status" value="1"/>
</dbReference>
<sequence length="575" mass="63245">MSDIKIIPLGGVREFGKNMYAVEVDESIFVLDAGLKYPETEMLGVDFVIPQTTYLAENAERVAGIFLTHGHPDSIGGLPYLLADVNVPVFASELTVELAKLNVKDYEATKKFNDFHIVNEKTEIDFGGVNISFFSTTHTIPDSLGIVIGTKEGNIVYTGDFKFDPAVTQGYKTNLGRLAEIGSQGVLALLSDSANALSTEQSASENEVAEKIYDVISDWEGRVIVASVAGNLARIQQTIDAAARAGRAVALTGHDMDQIVETARRLGKLTVDDGMIVPLKNIKNYADDEILILEAGRMGEPIRAVADMATGRNKQVKIKEGDLVFAVTSPTVSMETFVAKTENIVYKAGGIMKLLAAEIKVSGHANVRDLQTMIDIMQPKNLIPVQGEYRELEAHAECAMEVGIKPENIFIEKRGDILSYEDGVFVPAGAVTADNIMIDGSGVGDIGSIVLRDRKILSEDGIFIAVITISKKDKKIISRAKVHTRGFVYVKQSRDLIKDSANLVNETVSNYLKKDEFDWTEIKQEIRDALGKYLYEQTKRRPVILPVVMEVRSEENLKNNRKKKAKKKAQANEEE</sequence>
<dbReference type="GO" id="GO:0008270">
    <property type="term" value="F:zinc ion binding"/>
    <property type="evidence" value="ECO:0007669"/>
    <property type="project" value="InterPro"/>
</dbReference>
<dbReference type="GO" id="GO:0006364">
    <property type="term" value="P:rRNA processing"/>
    <property type="evidence" value="ECO:0007669"/>
    <property type="project" value="UniProtKB-UniRule"/>
</dbReference>
<comment type="cofactor">
    <cofactor evidence="1">
        <name>Zn(2+)</name>
        <dbReference type="ChEBI" id="CHEBI:29105"/>
    </cofactor>
</comment>
<dbReference type="FunFam" id="3.10.20.580:FF:000001">
    <property type="entry name" value="Ribonuclease J"/>
    <property type="match status" value="1"/>
</dbReference>
<evidence type="ECO:0000256" key="8">
    <source>
        <dbReference type="ARBA" id="ARBA00022801"/>
    </source>
</evidence>
<dbReference type="OrthoDB" id="9758375at2"/>
<dbReference type="SMART" id="SM00849">
    <property type="entry name" value="Lactamase_B"/>
    <property type="match status" value="1"/>
</dbReference>
<keyword evidence="16" id="KW-1185">Reference proteome</keyword>
<dbReference type="HAMAP" id="MF_01491">
    <property type="entry name" value="RNase_J_bact"/>
    <property type="match status" value="1"/>
</dbReference>
<evidence type="ECO:0000256" key="7">
    <source>
        <dbReference type="ARBA" id="ARBA00022759"/>
    </source>
</evidence>
<evidence type="ECO:0000256" key="3">
    <source>
        <dbReference type="ARBA" id="ARBA00022490"/>
    </source>
</evidence>
<dbReference type="STRING" id="1859473.BG261_02405"/>
<evidence type="ECO:0000256" key="6">
    <source>
        <dbReference type="ARBA" id="ARBA00022723"/>
    </source>
</evidence>
<comment type="function">
    <text evidence="12">An RNase that has 5'-3' exonuclease and possibly endonuclease activity. Involved in maturation of rRNA and in some organisms also mRNA maturation and/or decay.</text>
</comment>
<dbReference type="Pfam" id="PF17770">
    <property type="entry name" value="RNase_J_C"/>
    <property type="match status" value="1"/>
</dbReference>
<dbReference type="InterPro" id="IPR041636">
    <property type="entry name" value="RNase_J_C"/>
</dbReference>
<dbReference type="AlphaFoldDB" id="A0A1E8GPN4"/>
<keyword evidence="6" id="KW-0479">Metal-binding</keyword>
<protein>
    <recommendedName>
        <fullName evidence="12">Ribonuclease J</fullName>
        <shortName evidence="12">RNase J</shortName>
        <ecNumber evidence="12">3.1.-.-</ecNumber>
    </recommendedName>
</protein>
<dbReference type="NCBIfam" id="TIGR00649">
    <property type="entry name" value="MG423"/>
    <property type="match status" value="1"/>
</dbReference>
<dbReference type="EC" id="3.1.-.-" evidence="12"/>
<comment type="caution">
    <text evidence="15">The sequence shown here is derived from an EMBL/GenBank/DDBJ whole genome shotgun (WGS) entry which is preliminary data.</text>
</comment>
<comment type="similarity">
    <text evidence="12">Belongs to the metallo-beta-lactamase superfamily. RNA-metabolizing metallo-beta-lactamase-like family. Bacterial RNase J subfamily.</text>
</comment>
<evidence type="ECO:0000313" key="15">
    <source>
        <dbReference type="EMBL" id="OFI49448.1"/>
    </source>
</evidence>
<evidence type="ECO:0000259" key="14">
    <source>
        <dbReference type="SMART" id="SM00849"/>
    </source>
</evidence>
<dbReference type="InterPro" id="IPR055132">
    <property type="entry name" value="RNase_J_b_CASP"/>
</dbReference>
<reference evidence="16" key="1">
    <citation type="submission" date="2016-09" db="EMBL/GenBank/DDBJ databases">
        <title>Draft genome sequence of a novel species of the family Streptococcaceae isolated from flowers.</title>
        <authorList>
            <person name="Chuah L.-O."/>
            <person name="Yap K.-P."/>
            <person name="Thong K.L."/>
            <person name="Liong M.T."/>
            <person name="Ahmad R."/>
            <person name="Rusul G."/>
        </authorList>
    </citation>
    <scope>NUCLEOTIDE SEQUENCE [LARGE SCALE GENOMIC DNA]</scope>
    <source>
        <strain evidence="16">DF1</strain>
    </source>
</reference>
<dbReference type="GO" id="GO:0004534">
    <property type="term" value="F:5'-3' RNA exonuclease activity"/>
    <property type="evidence" value="ECO:0007669"/>
    <property type="project" value="UniProtKB-UniRule"/>
</dbReference>
<organism evidence="15 16">
    <name type="scientific">Floricoccus tropicus</name>
    <dbReference type="NCBI Taxonomy" id="1859473"/>
    <lineage>
        <taxon>Bacteria</taxon>
        <taxon>Bacillati</taxon>
        <taxon>Bacillota</taxon>
        <taxon>Bacilli</taxon>
        <taxon>Lactobacillales</taxon>
        <taxon>Streptococcaceae</taxon>
        <taxon>Floricoccus</taxon>
    </lineage>
</organism>
<dbReference type="RefSeq" id="WP_070791968.1">
    <property type="nucleotide sequence ID" value="NZ_MKIR01000012.1"/>
</dbReference>
<comment type="subunit">
    <text evidence="12">Homodimer, may be a subunit of the RNA degradosome.</text>
</comment>
<dbReference type="InterPro" id="IPR030854">
    <property type="entry name" value="RNase_J_bac"/>
</dbReference>
<comment type="caution">
    <text evidence="12">Lacks conserved residue(s) required for the propagation of feature annotation.</text>
</comment>
<dbReference type="InterPro" id="IPR036866">
    <property type="entry name" value="RibonucZ/Hydroxyglut_hydro"/>
</dbReference>
<feature type="compositionally biased region" description="Basic residues" evidence="13">
    <location>
        <begin position="559"/>
        <end position="569"/>
    </location>
</feature>
<dbReference type="Gene3D" id="3.40.50.10710">
    <property type="entry name" value="Metallo-hydrolase/oxidoreductase"/>
    <property type="match status" value="1"/>
</dbReference>
<dbReference type="Gene3D" id="3.10.20.580">
    <property type="match status" value="1"/>
</dbReference>
<evidence type="ECO:0000313" key="16">
    <source>
        <dbReference type="Proteomes" id="UP000178622"/>
    </source>
</evidence>
<dbReference type="GO" id="GO:0005737">
    <property type="term" value="C:cytoplasm"/>
    <property type="evidence" value="ECO:0007669"/>
    <property type="project" value="UniProtKB-SubCell"/>
</dbReference>
<evidence type="ECO:0000256" key="13">
    <source>
        <dbReference type="SAM" id="MobiDB-lite"/>
    </source>
</evidence>
<dbReference type="Pfam" id="PF00753">
    <property type="entry name" value="Lactamase_B"/>
    <property type="match status" value="1"/>
</dbReference>
<keyword evidence="9" id="KW-0862">Zinc</keyword>
<dbReference type="EMBL" id="MKIR01000012">
    <property type="protein sequence ID" value="OFI49448.1"/>
    <property type="molecule type" value="Genomic_DNA"/>
</dbReference>
<keyword evidence="8 12" id="KW-0378">Hydrolase</keyword>
<accession>A0A1E8GPN4</accession>
<dbReference type="InterPro" id="IPR011108">
    <property type="entry name" value="RMMBL"/>
</dbReference>